<feature type="compositionally biased region" description="Basic and acidic residues" evidence="1">
    <location>
        <begin position="1298"/>
        <end position="1310"/>
    </location>
</feature>
<feature type="compositionally biased region" description="Basic and acidic residues" evidence="1">
    <location>
        <begin position="41"/>
        <end position="50"/>
    </location>
</feature>
<feature type="compositionally biased region" description="Basic and acidic residues" evidence="1">
    <location>
        <begin position="1228"/>
        <end position="1238"/>
    </location>
</feature>
<sequence length="1432" mass="163366">MMGEIASITQKKEDETKKEQPATSSGGSLQEVANEVSSSEVKNEGEKTQEKTGSGGTSFDARENVIVKEATHMPTPVDIVTEATINPQNHELVSMKPSLMREHYLDDGFGENITTKKPMSGLVYAVNLRPLNSDRSPFKENPPTLEDCQPITSYKKAMQHENSYVYSFYIPGNCKSIDENYTKTQLTGATTISHIPALTILKNNLMGNPTQPAEWPMYMSPNPSYTASYLHAIQERFSSTGALDMRFMMTASKDFKPKERYLMGRVWIPLTTMNIRWGFHAGNYDAAAPELAPAFASLETINLDTKKEITNIVTMFKFIDPTPIEVNRDLTDMIRAVANTKNSLSRLYWRIWCSILESSFAEHNNRSWRIRNISMEESPVPLNNAAQLVRLVRDAKRGIQPFFVSEFMESTLTGVPLKDLLYFLLSTNFQSDSTFALTKNWPPIGKVRLVLPNDHGDFQSCCSRLTVESRHLYDLLDFFSKSLGQAQLIDEIGRTVMMFALRPEGDRAWLGHRFINMTLPMFRSVRTLHWAWPIIEKDRPYPMKYMPYYKMAWVGSIRYMMASLAANTVFNELGVYSALQLSANGVNLPDEWYNELDTRFKYRNRYSQLAYDIQEVGLRCDWGSVLNIITATIRLMRPKLANFTRMPQWYEWMLFQRMIPEGTWLAGQMGHIKPKRFLQPRVSYNPMLCEIESGINDVYYRIATQKCAKINLHVFSRALGVHMQRGAITLSNVAGLPLDGQFRSIRVGDDTITAYEFYIETIADSEHMIYEWTERTKYHWQIYTPQRFAHASAGIRDGEIIIESTIGMPGREEMDLMRKTGVSRYDPVQLCGQRDYTGEQVLQFGNPRDNAESSNAESSEEVNDKKKKRNRRNNSPSLSSSSSEPSDIEDSDGIDKEEIETQKFPFHYCQSEQNPTVGERILKKGIAIKYTNGGVSQLAPRHLETMATTFEPFTELIPYVAVEDNANWRYLDGRRFERITTQGENRIEAFQDMMAGGRGPRLTEREWEQRMKAHEDVENARKRRQERDRLLLLEKEQLRRSQRKVHVGIDIKKHKDNLRGWAVTQKADITSVESDPFWTCFDGMENVPATASGRDMALKNRYGDILRLLDTRDLLTLLRGIPGILRGEFCRVVANMMDECTPYLPPGNTAFNTHKKIKGFMATAANNLSTCCALTEEELRRDLQNPNLKFDEWDKVGILAESEYSALIYSMLTAVIPDTVEASPTVEIERSPTPDHKSTPHTPKSGGSRTPKNSTPPKTTPRQHSPSRSYKDPPFPRIENFHELNWGEECEREEREEEERIEREAAERAKKNNQHTTGTVEATLAKIEKSMISQTEPDMQQDFPSDQHTSPAQSPQHSPHSQEANTSIKKDTPQVQTGSEEQSSGEEERKTVGKLTLISKKSSRKSKNSNTFTATDASHVPETAEFVKSQKP</sequence>
<name>A0A9E8AAC3_9VIRU</name>
<feature type="region of interest" description="Disordered" evidence="1">
    <location>
        <begin position="1228"/>
        <end position="1282"/>
    </location>
</feature>
<proteinExistence type="predicted"/>
<feature type="compositionally biased region" description="Polar residues" evidence="1">
    <location>
        <begin position="1331"/>
        <end position="1346"/>
    </location>
</feature>
<evidence type="ECO:0000256" key="1">
    <source>
        <dbReference type="SAM" id="MobiDB-lite"/>
    </source>
</evidence>
<feature type="region of interest" description="Disordered" evidence="1">
    <location>
        <begin position="1297"/>
        <end position="1432"/>
    </location>
</feature>
<feature type="compositionally biased region" description="Low complexity" evidence="1">
    <location>
        <begin position="1347"/>
        <end position="1362"/>
    </location>
</feature>
<feature type="compositionally biased region" description="Polar residues" evidence="1">
    <location>
        <begin position="1363"/>
        <end position="1377"/>
    </location>
</feature>
<protein>
    <submittedName>
        <fullName evidence="2">Uncharacterized protein</fullName>
    </submittedName>
</protein>
<feature type="region of interest" description="Disordered" evidence="1">
    <location>
        <begin position="1"/>
        <end position="61"/>
    </location>
</feature>
<accession>A0A9E8AAC3</accession>
<feature type="compositionally biased region" description="Basic and acidic residues" evidence="1">
    <location>
        <begin position="10"/>
        <end position="20"/>
    </location>
</feature>
<feature type="compositionally biased region" description="Low complexity" evidence="1">
    <location>
        <begin position="873"/>
        <end position="885"/>
    </location>
</feature>
<reference evidence="2" key="1">
    <citation type="submission" date="2022-05" db="EMBL/GenBank/DDBJ databases">
        <authorList>
            <person name="Cao W."/>
            <person name="Jia N."/>
            <person name="Lam T.T.-Y."/>
            <person name="Ni X."/>
            <person name="Liu J."/>
        </authorList>
    </citation>
    <scope>NUCLEOTIDE SEQUENCE</scope>
    <source>
        <strain evidence="2">TIGMIC 1</strain>
    </source>
</reference>
<feature type="compositionally biased region" description="Low complexity" evidence="1">
    <location>
        <begin position="1248"/>
        <end position="1262"/>
    </location>
</feature>
<evidence type="ECO:0000313" key="2">
    <source>
        <dbReference type="EMBL" id="UYL95677.1"/>
    </source>
</evidence>
<dbReference type="EMBL" id="ON746557">
    <property type="protein sequence ID" value="UYL95677.1"/>
    <property type="molecule type" value="Genomic_RNA"/>
</dbReference>
<feature type="region of interest" description="Disordered" evidence="1">
    <location>
        <begin position="844"/>
        <end position="892"/>
    </location>
</feature>
<organism evidence="2">
    <name type="scientific">Nanning Totiv tick virus 4</name>
    <dbReference type="NCBI Taxonomy" id="2972359"/>
    <lineage>
        <taxon>Viruses</taxon>
        <taxon>Riboviria</taxon>
        <taxon>Orthornavirae</taxon>
        <taxon>Duplornaviricota</taxon>
        <taxon>Chrymotiviricetes</taxon>
        <taxon>Ghabrivirales</taxon>
        <taxon>Totiviridae</taxon>
    </lineage>
</organism>